<organism evidence="1 2">
    <name type="scientific">Leptospira kmetyi</name>
    <dbReference type="NCBI Taxonomy" id="408139"/>
    <lineage>
        <taxon>Bacteria</taxon>
        <taxon>Pseudomonadati</taxon>
        <taxon>Spirochaetota</taxon>
        <taxon>Spirochaetia</taxon>
        <taxon>Leptospirales</taxon>
        <taxon>Leptospiraceae</taxon>
        <taxon>Leptospira</taxon>
    </lineage>
</organism>
<dbReference type="Proteomes" id="UP000276407">
    <property type="component" value="Chromosome 1"/>
</dbReference>
<evidence type="ECO:0000313" key="2">
    <source>
        <dbReference type="Proteomes" id="UP000276407"/>
    </source>
</evidence>
<evidence type="ECO:0000313" key="1">
    <source>
        <dbReference type="EMBL" id="AYV55523.1"/>
    </source>
</evidence>
<reference evidence="1 2" key="1">
    <citation type="submission" date="2018-11" db="EMBL/GenBank/DDBJ databases">
        <title>Complete genome sequence of Leptospira kmetyi isolate LS 001/16 from soil sample associated with a leptospirosis patient in Kelantan.</title>
        <authorList>
            <person name="Muhammad Yusoff F."/>
            <person name="Muhammad Yusoff S."/>
            <person name="Ahmad M.N."/>
            <person name="Yusof N.Y."/>
            <person name="Aziah I."/>
        </authorList>
    </citation>
    <scope>NUCLEOTIDE SEQUENCE [LARGE SCALE GENOMIC DNA]</scope>
    <source>
        <strain evidence="1 2">LS 001/16</strain>
    </source>
</reference>
<name>A0AAD0XQ85_9LEPT</name>
<dbReference type="EMBL" id="CP033614">
    <property type="protein sequence ID" value="AYV55523.1"/>
    <property type="molecule type" value="Genomic_DNA"/>
</dbReference>
<dbReference type="AlphaFoldDB" id="A0AAD0XQ85"/>
<accession>A0AAD0XQ85</accession>
<proteinExistence type="predicted"/>
<gene>
    <name evidence="1" type="ORF">EFP84_08380</name>
</gene>
<sequence>MITKSRIGKKVFSPLQKTVSQTDASQKERKIRNLRKRTLYVDVFQNSKNDGENSKANLSETIR</sequence>
<dbReference type="KEGG" id="lkm:EFP84_08380"/>
<protein>
    <submittedName>
        <fullName evidence="1">Uncharacterized protein</fullName>
    </submittedName>
</protein>